<keyword evidence="6" id="KW-1185">Reference proteome</keyword>
<dbReference type="Proteomes" id="UP000324781">
    <property type="component" value="Unassembled WGS sequence"/>
</dbReference>
<dbReference type="Pfam" id="PF00483">
    <property type="entry name" value="NTP_transferase"/>
    <property type="match status" value="1"/>
</dbReference>
<dbReference type="RefSeq" id="WP_149677831.1">
    <property type="nucleotide sequence ID" value="NZ_FQZP01000005.1"/>
</dbReference>
<dbReference type="CDD" id="cd04181">
    <property type="entry name" value="NTP_transferase"/>
    <property type="match status" value="1"/>
</dbReference>
<dbReference type="InterPro" id="IPR056729">
    <property type="entry name" value="GMPPB_C"/>
</dbReference>
<dbReference type="AlphaFoldDB" id="A0A1M6CM17"/>
<evidence type="ECO:0000259" key="3">
    <source>
        <dbReference type="Pfam" id="PF00483"/>
    </source>
</evidence>
<reference evidence="5 6" key="1">
    <citation type="submission" date="2016-11" db="EMBL/GenBank/DDBJ databases">
        <authorList>
            <person name="Varghese N."/>
            <person name="Submissions S."/>
        </authorList>
    </citation>
    <scope>NUCLEOTIDE SEQUENCE [LARGE SCALE GENOMIC DNA]</scope>
    <source>
        <strain evidence="5 6">DSM 19027</strain>
    </source>
</reference>
<dbReference type="OrthoDB" id="9803871at2"/>
<feature type="domain" description="Mannose-1-phosphate guanyltransferase C-terminal" evidence="4">
    <location>
        <begin position="262"/>
        <end position="339"/>
    </location>
</feature>
<evidence type="ECO:0000313" key="5">
    <source>
        <dbReference type="EMBL" id="SHI62057.1"/>
    </source>
</evidence>
<accession>A0A1M6CM17</accession>
<evidence type="ECO:0000256" key="2">
    <source>
        <dbReference type="ARBA" id="ARBA00022679"/>
    </source>
</evidence>
<dbReference type="Gene3D" id="3.90.550.10">
    <property type="entry name" value="Spore Coat Polysaccharide Biosynthesis Protein SpsA, Chain A"/>
    <property type="match status" value="1"/>
</dbReference>
<evidence type="ECO:0000259" key="4">
    <source>
        <dbReference type="Pfam" id="PF25087"/>
    </source>
</evidence>
<gene>
    <name evidence="5" type="ORF">SAMN05444373_100566</name>
</gene>
<name>A0A1M6CM17_9FIRM</name>
<evidence type="ECO:0000313" key="6">
    <source>
        <dbReference type="Proteomes" id="UP000324781"/>
    </source>
</evidence>
<feature type="domain" description="Nucleotidyl transferase" evidence="3">
    <location>
        <begin position="2"/>
        <end position="232"/>
    </location>
</feature>
<dbReference type="FunFam" id="3.90.550.10:FF:000013">
    <property type="entry name" value="mannose-1-phosphate guanyltransferase beta"/>
    <property type="match status" value="1"/>
</dbReference>
<dbReference type="Gene3D" id="2.160.10.10">
    <property type="entry name" value="Hexapeptide repeat proteins"/>
    <property type="match status" value="1"/>
</dbReference>
<protein>
    <submittedName>
        <fullName evidence="5">Nucleotidyltransferase</fullName>
    </submittedName>
</protein>
<dbReference type="InterPro" id="IPR029044">
    <property type="entry name" value="Nucleotide-diphossugar_trans"/>
</dbReference>
<dbReference type="PANTHER" id="PTHR22572">
    <property type="entry name" value="SUGAR-1-PHOSPHATE GUANYL TRANSFERASE"/>
    <property type="match status" value="1"/>
</dbReference>
<dbReference type="GO" id="GO:0016740">
    <property type="term" value="F:transferase activity"/>
    <property type="evidence" value="ECO:0007669"/>
    <property type="project" value="UniProtKB-KW"/>
</dbReference>
<dbReference type="SUPFAM" id="SSF53448">
    <property type="entry name" value="Nucleotide-diphospho-sugar transferases"/>
    <property type="match status" value="1"/>
</dbReference>
<evidence type="ECO:0000256" key="1">
    <source>
        <dbReference type="ARBA" id="ARBA00007274"/>
    </source>
</evidence>
<sequence>MKALFLAGGLGTRLKPITDNLPKPMVPIMGKPLLERNIEKLKRHGVDEILLSTCYKPEIIKNYFGDGSKLGVKISYITEDEPLGTAGAIRNAAKYIDDTFLVFNADILSDIDISEMLRLHMERGARATIAVTRVANPSAYGVIEHDENGFVTAFKEKPKPHETRSNLINAGTYIFEPEILDEIPAGRAVSVERETYPLLLQKGYRIAIYDRCSYWLDLGTPGKYLKAHKDILRGYHHLYGVNFNEKRQYISPTARISRTAKVIGPVYIGDNVIVGPFAFIGPDTVLGDGSVVGMWAKVIGSVVWNDAQVGFGASVVDSMVMSNCRVDSYSDKYNTVLTEQTSRPITV</sequence>
<dbReference type="EMBL" id="FQZP01000005">
    <property type="protein sequence ID" value="SHI62057.1"/>
    <property type="molecule type" value="Genomic_DNA"/>
</dbReference>
<proteinExistence type="inferred from homology"/>
<comment type="similarity">
    <text evidence="1">Belongs to the transferase hexapeptide repeat family.</text>
</comment>
<dbReference type="InterPro" id="IPR005835">
    <property type="entry name" value="NTP_transferase_dom"/>
</dbReference>
<organism evidence="5 6">
    <name type="scientific">Thermoclostridium caenicola</name>
    <dbReference type="NCBI Taxonomy" id="659425"/>
    <lineage>
        <taxon>Bacteria</taxon>
        <taxon>Bacillati</taxon>
        <taxon>Bacillota</taxon>
        <taxon>Clostridia</taxon>
        <taxon>Eubacteriales</taxon>
        <taxon>Oscillospiraceae</taxon>
        <taxon>Thermoclostridium</taxon>
    </lineage>
</organism>
<dbReference type="InterPro" id="IPR050486">
    <property type="entry name" value="Mannose-1P_guanyltransferase"/>
</dbReference>
<keyword evidence="2 5" id="KW-0808">Transferase</keyword>
<dbReference type="Pfam" id="PF25087">
    <property type="entry name" value="GMPPB_C"/>
    <property type="match status" value="1"/>
</dbReference>